<accession>A0A1V9Z5C6</accession>
<dbReference type="Proteomes" id="UP000243217">
    <property type="component" value="Unassembled WGS sequence"/>
</dbReference>
<reference evidence="1 2" key="1">
    <citation type="journal article" date="2014" name="Genome Biol. Evol.">
        <title>The secreted proteins of Achlya hypogyna and Thraustotheca clavata identify the ancestral oomycete secretome and reveal gene acquisitions by horizontal gene transfer.</title>
        <authorList>
            <person name="Misner I."/>
            <person name="Blouin N."/>
            <person name="Leonard G."/>
            <person name="Richards T.A."/>
            <person name="Lane C.E."/>
        </authorList>
    </citation>
    <scope>NUCLEOTIDE SEQUENCE [LARGE SCALE GENOMIC DNA]</scope>
    <source>
        <strain evidence="1 2">ATCC 34112</strain>
    </source>
</reference>
<sequence>MVGNQMKTYYVGVNAQEYTGIWILFKLCVLNYYRFSSATESKVDIIHWDTVINGQFLTLLYENAGIRLNKPMAATRYINVFY</sequence>
<comment type="caution">
    <text evidence="1">The sequence shown here is derived from an EMBL/GenBank/DDBJ whole genome shotgun (WGS) entry which is preliminary data.</text>
</comment>
<keyword evidence="2" id="KW-1185">Reference proteome</keyword>
<protein>
    <submittedName>
        <fullName evidence="1">Uncharacterized protein</fullName>
    </submittedName>
</protein>
<proteinExistence type="predicted"/>
<dbReference type="EMBL" id="JNBS01002276">
    <property type="protein sequence ID" value="OQR93132.1"/>
    <property type="molecule type" value="Genomic_DNA"/>
</dbReference>
<evidence type="ECO:0000313" key="2">
    <source>
        <dbReference type="Proteomes" id="UP000243217"/>
    </source>
</evidence>
<name>A0A1V9Z5C6_9STRA</name>
<organism evidence="1 2">
    <name type="scientific">Thraustotheca clavata</name>
    <dbReference type="NCBI Taxonomy" id="74557"/>
    <lineage>
        <taxon>Eukaryota</taxon>
        <taxon>Sar</taxon>
        <taxon>Stramenopiles</taxon>
        <taxon>Oomycota</taxon>
        <taxon>Saprolegniomycetes</taxon>
        <taxon>Saprolegniales</taxon>
        <taxon>Achlyaceae</taxon>
        <taxon>Thraustotheca</taxon>
    </lineage>
</organism>
<evidence type="ECO:0000313" key="1">
    <source>
        <dbReference type="EMBL" id="OQR93132.1"/>
    </source>
</evidence>
<gene>
    <name evidence="1" type="ORF">THRCLA_22346</name>
</gene>
<dbReference type="AlphaFoldDB" id="A0A1V9Z5C6"/>